<dbReference type="PRINTS" id="PR00320">
    <property type="entry name" value="GPROTEINBRPT"/>
</dbReference>
<dbReference type="CDD" id="cd00200">
    <property type="entry name" value="WD40"/>
    <property type="match status" value="1"/>
</dbReference>
<dbReference type="PANTHER" id="PTHR14221">
    <property type="entry name" value="WD REPEAT DOMAIN 44"/>
    <property type="match status" value="1"/>
</dbReference>
<dbReference type="PANTHER" id="PTHR14221:SF5">
    <property type="entry name" value="TRANSDUCIN_WD40 REPEAT-LIKE SUPERFAMILY PROTEIN"/>
    <property type="match status" value="1"/>
</dbReference>
<dbReference type="Proteomes" id="UP001168098">
    <property type="component" value="Unassembled WGS sequence"/>
</dbReference>
<evidence type="ECO:0000313" key="5">
    <source>
        <dbReference type="EMBL" id="KAJ9706297.1"/>
    </source>
</evidence>
<comment type="caution">
    <text evidence="5">The sequence shown here is derived from an EMBL/GenBank/DDBJ whole genome shotgun (WGS) entry which is preliminary data.</text>
</comment>
<evidence type="ECO:0000256" key="4">
    <source>
        <dbReference type="SAM" id="MobiDB-lite"/>
    </source>
</evidence>
<evidence type="ECO:0000256" key="3">
    <source>
        <dbReference type="PROSITE-ProRule" id="PRU00221"/>
    </source>
</evidence>
<feature type="repeat" description="WD" evidence="3">
    <location>
        <begin position="372"/>
        <end position="412"/>
    </location>
</feature>
<proteinExistence type="predicted"/>
<dbReference type="SUPFAM" id="SSF50978">
    <property type="entry name" value="WD40 repeat-like"/>
    <property type="match status" value="1"/>
</dbReference>
<feature type="repeat" description="WD" evidence="3">
    <location>
        <begin position="556"/>
        <end position="588"/>
    </location>
</feature>
<dbReference type="FunFam" id="2.130.10.10:FF:001104">
    <property type="entry name" value="WD repeat-containing protein 44 isoform A"/>
    <property type="match status" value="1"/>
</dbReference>
<feature type="repeat" description="WD" evidence="3">
    <location>
        <begin position="269"/>
        <end position="310"/>
    </location>
</feature>
<feature type="region of interest" description="Disordered" evidence="4">
    <location>
        <begin position="1"/>
        <end position="36"/>
    </location>
</feature>
<protein>
    <submittedName>
        <fullName evidence="5">Uncharacterized protein</fullName>
    </submittedName>
</protein>
<feature type="repeat" description="WD" evidence="3">
    <location>
        <begin position="412"/>
        <end position="446"/>
    </location>
</feature>
<gene>
    <name evidence="5" type="ORF">PVL29_001698</name>
</gene>
<organism evidence="5 6">
    <name type="scientific">Vitis rotundifolia</name>
    <name type="common">Muscadine grape</name>
    <dbReference type="NCBI Taxonomy" id="103349"/>
    <lineage>
        <taxon>Eukaryota</taxon>
        <taxon>Viridiplantae</taxon>
        <taxon>Streptophyta</taxon>
        <taxon>Embryophyta</taxon>
        <taxon>Tracheophyta</taxon>
        <taxon>Spermatophyta</taxon>
        <taxon>Magnoliopsida</taxon>
        <taxon>eudicotyledons</taxon>
        <taxon>Gunneridae</taxon>
        <taxon>Pentapetalae</taxon>
        <taxon>rosids</taxon>
        <taxon>Vitales</taxon>
        <taxon>Vitaceae</taxon>
        <taxon>Viteae</taxon>
        <taxon>Vitis</taxon>
    </lineage>
</organism>
<evidence type="ECO:0000256" key="1">
    <source>
        <dbReference type="ARBA" id="ARBA00022574"/>
    </source>
</evidence>
<dbReference type="PROSITE" id="PS50082">
    <property type="entry name" value="WD_REPEATS_2"/>
    <property type="match status" value="4"/>
</dbReference>
<keyword evidence="2" id="KW-0677">Repeat</keyword>
<dbReference type="InterPro" id="IPR040324">
    <property type="entry name" value="WDR44/Dgr2"/>
</dbReference>
<evidence type="ECO:0000313" key="6">
    <source>
        <dbReference type="Proteomes" id="UP001168098"/>
    </source>
</evidence>
<dbReference type="InterPro" id="IPR001680">
    <property type="entry name" value="WD40_rpt"/>
</dbReference>
<dbReference type="PROSITE" id="PS50294">
    <property type="entry name" value="WD_REPEATS_REGION"/>
    <property type="match status" value="3"/>
</dbReference>
<keyword evidence="1 3" id="KW-0853">WD repeat</keyword>
<dbReference type="InterPro" id="IPR015943">
    <property type="entry name" value="WD40/YVTN_repeat-like_dom_sf"/>
</dbReference>
<accession>A0AA39E685</accession>
<dbReference type="EMBL" id="JARBHA010000002">
    <property type="protein sequence ID" value="KAJ9706297.1"/>
    <property type="molecule type" value="Genomic_DNA"/>
</dbReference>
<dbReference type="Gene3D" id="2.130.10.10">
    <property type="entry name" value="YVTN repeat-like/Quinoprotein amine dehydrogenase"/>
    <property type="match status" value="2"/>
</dbReference>
<dbReference type="AlphaFoldDB" id="A0AA39E685"/>
<reference evidence="5 6" key="1">
    <citation type="journal article" date="2023" name="BMC Biotechnol.">
        <title>Vitis rotundifolia cv Carlos genome sequencing.</title>
        <authorList>
            <person name="Huff M."/>
            <person name="Hulse-Kemp A."/>
            <person name="Scheffler B."/>
            <person name="Youngblood R."/>
            <person name="Simpson S."/>
            <person name="Babiker E."/>
            <person name="Staton M."/>
        </authorList>
    </citation>
    <scope>NUCLEOTIDE SEQUENCE [LARGE SCALE GENOMIC DNA]</scope>
    <source>
        <tissue evidence="5">Leaf</tissue>
    </source>
</reference>
<keyword evidence="6" id="KW-1185">Reference proteome</keyword>
<dbReference type="SMART" id="SM00320">
    <property type="entry name" value="WD40"/>
    <property type="match status" value="6"/>
</dbReference>
<dbReference type="InterPro" id="IPR036322">
    <property type="entry name" value="WD40_repeat_dom_sf"/>
</dbReference>
<evidence type="ECO:0000256" key="2">
    <source>
        <dbReference type="ARBA" id="ARBA00022737"/>
    </source>
</evidence>
<name>A0AA39E685_VITRO</name>
<dbReference type="Pfam" id="PF00400">
    <property type="entry name" value="WD40"/>
    <property type="match status" value="4"/>
</dbReference>
<dbReference type="InterPro" id="IPR020472">
    <property type="entry name" value="WD40_PAC1"/>
</dbReference>
<feature type="compositionally biased region" description="Acidic residues" evidence="4">
    <location>
        <begin position="1"/>
        <end position="20"/>
    </location>
</feature>
<sequence length="727" mass="81409">MGSSSEEEGDRFFDTLEEFSDSASDGSEDFRSSNGVVDGDSDGFGYGLWIKNPQSVNERRDKFLKWMNLDMDQNRITSEESESGDVCCDKIKIETDRATENSGAVLRNSVSEDRVSSIQCSMTFRSNGEELLEGGIMKDNLPCKIKNLNDGIEFAVDKLGGNGMHGKPREVGSNQLVSMEEFQRTIGLSPLVQQHLQREVEEVSNSVDMKKKVKRGWLRRLGAVACVRDRQGEAGTTHATVGAKTRRVRVHLYRKRSKELSSLYKGREFAAHRGPILTMKFSLDGRYLASGGEDGIVRVWKVIEDESSKEVDIQDIDPSSVYFTVNDSELTPLDVDKEKRGKKKRLRRSSDSTCVIIPPKVFRILEEPLHEFQGHSGDILDLSWSKKGYLLSSSTDKTVHLWQVGQEQCLRVFYHNDYVTCVDFNPVDDNYFISGSIDGKVRIWEVHRCKVVDWTDIRDIVTAVCYRPDGKGGIVGSMVGNCRFYDSIDNHLQVDAQIYLQGKKKLLGKRITGFQFSPSDPTKVMVASADSLVRILCGADVIRKFRGVRNVGSHKSTSFTADGKHIVSASEDSNVHLWDYNNQDRASSRAKDIWSCESFLSHNATIAIPWCGMKTTTETYPSPTLTTSLPGFENGQEMASSPDCFSAAREFLLESLPRGSATWPEEKLPDSSPLAVSPSMCRSEYKFLKSACQNTATSPHTWGLVIVTAGWDGWIRTYHNYGLPLRL</sequence>